<name>A0ABP0M031_9DINO</name>
<gene>
    <name evidence="1" type="ORF">SCF082_LOCUS25419</name>
</gene>
<sequence length="59" mass="6651">VLLGEILAEIKGDTQAVQHAFEQSEYDHIKATKRERRSIIEEDVSAAISDVDTKPSQRQ</sequence>
<feature type="non-terminal residue" evidence="1">
    <location>
        <position position="1"/>
    </location>
</feature>
<comment type="caution">
    <text evidence="1">The sequence shown here is derived from an EMBL/GenBank/DDBJ whole genome shotgun (WGS) entry which is preliminary data.</text>
</comment>
<evidence type="ECO:0000313" key="1">
    <source>
        <dbReference type="EMBL" id="CAK9044848.1"/>
    </source>
</evidence>
<keyword evidence="2" id="KW-1185">Reference proteome</keyword>
<dbReference type="Proteomes" id="UP001642464">
    <property type="component" value="Unassembled WGS sequence"/>
</dbReference>
<accession>A0ABP0M031</accession>
<reference evidence="1 2" key="1">
    <citation type="submission" date="2024-02" db="EMBL/GenBank/DDBJ databases">
        <authorList>
            <person name="Chen Y."/>
            <person name="Shah S."/>
            <person name="Dougan E. K."/>
            <person name="Thang M."/>
            <person name="Chan C."/>
        </authorList>
    </citation>
    <scope>NUCLEOTIDE SEQUENCE [LARGE SCALE GENOMIC DNA]</scope>
</reference>
<evidence type="ECO:0000313" key="2">
    <source>
        <dbReference type="Proteomes" id="UP001642464"/>
    </source>
</evidence>
<feature type="non-terminal residue" evidence="1">
    <location>
        <position position="59"/>
    </location>
</feature>
<proteinExistence type="predicted"/>
<dbReference type="EMBL" id="CAXAMM010019025">
    <property type="protein sequence ID" value="CAK9044848.1"/>
    <property type="molecule type" value="Genomic_DNA"/>
</dbReference>
<organism evidence="1 2">
    <name type="scientific">Durusdinium trenchii</name>
    <dbReference type="NCBI Taxonomy" id="1381693"/>
    <lineage>
        <taxon>Eukaryota</taxon>
        <taxon>Sar</taxon>
        <taxon>Alveolata</taxon>
        <taxon>Dinophyceae</taxon>
        <taxon>Suessiales</taxon>
        <taxon>Symbiodiniaceae</taxon>
        <taxon>Durusdinium</taxon>
    </lineage>
</organism>
<protein>
    <submittedName>
        <fullName evidence="1">Uncharacterized protein</fullName>
    </submittedName>
</protein>